<comment type="caution">
    <text evidence="2">The sequence shown here is derived from an EMBL/GenBank/DDBJ whole genome shotgun (WGS) entry which is preliminary data.</text>
</comment>
<organism evidence="2 3">
    <name type="scientific">Niallia alba</name>
    <dbReference type="NCBI Taxonomy" id="2729105"/>
    <lineage>
        <taxon>Bacteria</taxon>
        <taxon>Bacillati</taxon>
        <taxon>Bacillota</taxon>
        <taxon>Bacilli</taxon>
        <taxon>Bacillales</taxon>
        <taxon>Bacillaceae</taxon>
        <taxon>Niallia</taxon>
    </lineage>
</organism>
<feature type="transmembrane region" description="Helical" evidence="1">
    <location>
        <begin position="168"/>
        <end position="192"/>
    </location>
</feature>
<protein>
    <submittedName>
        <fullName evidence="2">DUF624 domain-containing protein</fullName>
    </submittedName>
</protein>
<dbReference type="InterPro" id="IPR006938">
    <property type="entry name" value="DUF624"/>
</dbReference>
<evidence type="ECO:0000256" key="1">
    <source>
        <dbReference type="SAM" id="Phobius"/>
    </source>
</evidence>
<dbReference type="AlphaFoldDB" id="A0A7Y0KBS5"/>
<accession>A0A7Y0KBS5</accession>
<keyword evidence="1" id="KW-0472">Membrane</keyword>
<sequence length="224" mass="25613">METKSIVTRLFIVSEWITRIAFLNLIWLLFNLPIFYLSFHLFVSTLSQQLLAIVSLIAVLSPLLLFPSTTALFGVARKWVQGELGVKLLPSFWKLYKENYLRSLLGGIAFTIVWLFLILDFYYFSTIKSPIYYLFLVVALFMVVITINFFSLSVHYEGTLFQTMKNAFLLTLGRPVHTLGIAFISIACFYISFNLLPFLLFLGFGSLCAYGSFFIFHRGVTPAA</sequence>
<feature type="transmembrane region" description="Helical" evidence="1">
    <location>
        <begin position="49"/>
        <end position="75"/>
    </location>
</feature>
<keyword evidence="1" id="KW-0812">Transmembrane</keyword>
<feature type="transmembrane region" description="Helical" evidence="1">
    <location>
        <begin position="104"/>
        <end position="125"/>
    </location>
</feature>
<feature type="transmembrane region" description="Helical" evidence="1">
    <location>
        <begin position="198"/>
        <end position="216"/>
    </location>
</feature>
<dbReference type="EMBL" id="JABBPK010000001">
    <property type="protein sequence ID" value="NMO79390.1"/>
    <property type="molecule type" value="Genomic_DNA"/>
</dbReference>
<dbReference type="RefSeq" id="WP_169189210.1">
    <property type="nucleotide sequence ID" value="NZ_JABBPK010000001.1"/>
</dbReference>
<proteinExistence type="predicted"/>
<evidence type="ECO:0000313" key="2">
    <source>
        <dbReference type="EMBL" id="NMO79390.1"/>
    </source>
</evidence>
<reference evidence="2 3" key="1">
    <citation type="submission" date="2020-04" db="EMBL/GenBank/DDBJ databases">
        <title>Bacillus sp. UniB3 isolated from commercial digestive syrup.</title>
        <authorList>
            <person name="Thorat V."/>
            <person name="Kirdat K."/>
            <person name="Tiwarekar B."/>
            <person name="Yadav A."/>
        </authorList>
    </citation>
    <scope>NUCLEOTIDE SEQUENCE [LARGE SCALE GENOMIC DNA]</scope>
    <source>
        <strain evidence="2 3">UniB3</strain>
    </source>
</reference>
<gene>
    <name evidence="2" type="ORF">HHU08_20800</name>
</gene>
<evidence type="ECO:0000313" key="3">
    <source>
        <dbReference type="Proteomes" id="UP000588491"/>
    </source>
</evidence>
<feature type="transmembrane region" description="Helical" evidence="1">
    <location>
        <begin position="131"/>
        <end position="156"/>
    </location>
</feature>
<dbReference type="Proteomes" id="UP000588491">
    <property type="component" value="Unassembled WGS sequence"/>
</dbReference>
<dbReference type="Pfam" id="PF04854">
    <property type="entry name" value="DUF624"/>
    <property type="match status" value="1"/>
</dbReference>
<feature type="transmembrane region" description="Helical" evidence="1">
    <location>
        <begin position="21"/>
        <end position="43"/>
    </location>
</feature>
<name>A0A7Y0KBS5_9BACI</name>
<keyword evidence="1" id="KW-1133">Transmembrane helix</keyword>
<keyword evidence="3" id="KW-1185">Reference proteome</keyword>